<accession>A0AAW2ASZ5</accession>
<dbReference type="Proteomes" id="UP001479290">
    <property type="component" value="Unassembled WGS sequence"/>
</dbReference>
<comment type="caution">
    <text evidence="4">The sequence shown here is derived from an EMBL/GenBank/DDBJ whole genome shotgun (WGS) entry which is preliminary data.</text>
</comment>
<sequence>MAAENGSREAFLPVAPTPATISESASRKMTEHSTFVCAMHFTEDEVRVHPESGRKYLTPQAVPSRFSWNNWGDVKSCQTRMAKRGVCGELEEADVEIETVHMVLLVHNYDSRAPPGALDEALEKIKELEELVSSLTISQALLEQWCVSDEDFRYFTRFSNKNIFFVFWRSIEPSTSRIVYWSKAKRIGLSTVEKEVVKPSPQRKMQLIDEFFMFCLRFAVGLRERVLAEIFQVSTSTVSRITITWSNNPYLVLGSVQIWMTREQVRRTMPVKFQQYCPNVRVIIDCTEFRCESPEAITLHSETFSTYKSYTTFKALIGVAPCGAITFASKLFIGSISDKELTRQ</sequence>
<name>A0AAW2ASZ5_CULAL</name>
<dbReference type="EMBL" id="JAWDJR010000003">
    <property type="protein sequence ID" value="KAK9976869.1"/>
    <property type="molecule type" value="Genomic_DNA"/>
</dbReference>
<feature type="domain" description="DDE Tnp4" evidence="3">
    <location>
        <begin position="284"/>
        <end position="344"/>
    </location>
</feature>
<evidence type="ECO:0000259" key="3">
    <source>
        <dbReference type="Pfam" id="PF13359"/>
    </source>
</evidence>
<proteinExistence type="predicted"/>
<evidence type="ECO:0000256" key="2">
    <source>
        <dbReference type="ARBA" id="ARBA00022723"/>
    </source>
</evidence>
<dbReference type="PANTHER" id="PTHR23080:SF142">
    <property type="entry name" value="SI:CH211-69L10.4"/>
    <property type="match status" value="1"/>
</dbReference>
<keyword evidence="5" id="KW-1185">Reference proteome</keyword>
<dbReference type="AlphaFoldDB" id="A0AAW2ASZ5"/>
<evidence type="ECO:0000313" key="4">
    <source>
        <dbReference type="EMBL" id="KAK9976869.1"/>
    </source>
</evidence>
<gene>
    <name evidence="4" type="ORF">ABG768_018690</name>
</gene>
<dbReference type="PANTHER" id="PTHR23080">
    <property type="entry name" value="THAP DOMAIN PROTEIN"/>
    <property type="match status" value="1"/>
</dbReference>
<protein>
    <recommendedName>
        <fullName evidence="3">DDE Tnp4 domain-containing protein</fullName>
    </recommendedName>
</protein>
<evidence type="ECO:0000313" key="5">
    <source>
        <dbReference type="Proteomes" id="UP001479290"/>
    </source>
</evidence>
<dbReference type="Pfam" id="PF13359">
    <property type="entry name" value="DDE_Tnp_4"/>
    <property type="match status" value="1"/>
</dbReference>
<dbReference type="InterPro" id="IPR027806">
    <property type="entry name" value="HARBI1_dom"/>
</dbReference>
<comment type="cofactor">
    <cofactor evidence="1">
        <name>a divalent metal cation</name>
        <dbReference type="ChEBI" id="CHEBI:60240"/>
    </cofactor>
</comment>
<keyword evidence="2" id="KW-0479">Metal-binding</keyword>
<evidence type="ECO:0000256" key="1">
    <source>
        <dbReference type="ARBA" id="ARBA00001968"/>
    </source>
</evidence>
<organism evidence="4 5">
    <name type="scientific">Culter alburnus</name>
    <name type="common">Topmouth culter</name>
    <dbReference type="NCBI Taxonomy" id="194366"/>
    <lineage>
        <taxon>Eukaryota</taxon>
        <taxon>Metazoa</taxon>
        <taxon>Chordata</taxon>
        <taxon>Craniata</taxon>
        <taxon>Vertebrata</taxon>
        <taxon>Euteleostomi</taxon>
        <taxon>Actinopterygii</taxon>
        <taxon>Neopterygii</taxon>
        <taxon>Teleostei</taxon>
        <taxon>Ostariophysi</taxon>
        <taxon>Cypriniformes</taxon>
        <taxon>Xenocyprididae</taxon>
        <taxon>Xenocypridinae</taxon>
        <taxon>Culter</taxon>
    </lineage>
</organism>
<reference evidence="4 5" key="1">
    <citation type="submission" date="2024-05" db="EMBL/GenBank/DDBJ databases">
        <title>A high-quality chromosomal-level genome assembly of Topmouth culter (Culter alburnus).</title>
        <authorList>
            <person name="Zhao H."/>
        </authorList>
    </citation>
    <scope>NUCLEOTIDE SEQUENCE [LARGE SCALE GENOMIC DNA]</scope>
    <source>
        <strain evidence="4">CATC2023</strain>
        <tissue evidence="4">Muscle</tissue>
    </source>
</reference>
<dbReference type="GO" id="GO:0046872">
    <property type="term" value="F:metal ion binding"/>
    <property type="evidence" value="ECO:0007669"/>
    <property type="project" value="UniProtKB-KW"/>
</dbReference>